<evidence type="ECO:0000313" key="2">
    <source>
        <dbReference type="Proteomes" id="UP001165685"/>
    </source>
</evidence>
<dbReference type="InterPro" id="IPR010310">
    <property type="entry name" value="T7SS_ESAT-6-like"/>
</dbReference>
<evidence type="ECO:0000313" key="1">
    <source>
        <dbReference type="EMBL" id="MDA2805265.1"/>
    </source>
</evidence>
<keyword evidence="2" id="KW-1185">Reference proteome</keyword>
<dbReference type="Proteomes" id="UP001165685">
    <property type="component" value="Unassembled WGS sequence"/>
</dbReference>
<protein>
    <submittedName>
        <fullName evidence="1">WXG100 family type VII secretion target</fullName>
    </submittedName>
</protein>
<dbReference type="Gene3D" id="1.10.287.1060">
    <property type="entry name" value="ESAT-6-like"/>
    <property type="match status" value="1"/>
</dbReference>
<comment type="caution">
    <text evidence="1">The sequence shown here is derived from an EMBL/GenBank/DDBJ whole genome shotgun (WGS) entry which is preliminary data.</text>
</comment>
<accession>A0ABT4TLJ6</accession>
<name>A0ABT4TLJ6_9ACTN</name>
<dbReference type="EMBL" id="JAQFWP010000018">
    <property type="protein sequence ID" value="MDA2805265.1"/>
    <property type="molecule type" value="Genomic_DNA"/>
</dbReference>
<proteinExistence type="predicted"/>
<dbReference type="Pfam" id="PF06013">
    <property type="entry name" value="WXG100"/>
    <property type="match status" value="1"/>
</dbReference>
<dbReference type="SUPFAM" id="SSF140453">
    <property type="entry name" value="EsxAB dimer-like"/>
    <property type="match status" value="1"/>
</dbReference>
<dbReference type="RefSeq" id="WP_270677924.1">
    <property type="nucleotide sequence ID" value="NZ_JAQFWP010000018.1"/>
</dbReference>
<organism evidence="1 2">
    <name type="scientific">Nocardiopsis suaedae</name>
    <dbReference type="NCBI Taxonomy" id="3018444"/>
    <lineage>
        <taxon>Bacteria</taxon>
        <taxon>Bacillati</taxon>
        <taxon>Actinomycetota</taxon>
        <taxon>Actinomycetes</taxon>
        <taxon>Streptosporangiales</taxon>
        <taxon>Nocardiopsidaceae</taxon>
        <taxon>Nocardiopsis</taxon>
    </lineage>
</organism>
<gene>
    <name evidence="1" type="ORF">O4U47_12155</name>
</gene>
<dbReference type="InterPro" id="IPR036689">
    <property type="entry name" value="ESAT-6-like_sf"/>
</dbReference>
<sequence length="100" mass="11569">MSFDGFEIRKSGAQTAGLDLRQQTEVIANAIDELDRRVKQVKDGWVGEASDQYDIRIANWRQNVEDMRNLLNQAQVSLDDIVDRYNRGDLQEAGNWSQRR</sequence>
<reference evidence="1" key="1">
    <citation type="submission" date="2023-01" db="EMBL/GenBank/DDBJ databases">
        <title>Draft genome sequence of Nocardiopsis sp. LSu2-4 isolated from halophytes.</title>
        <authorList>
            <person name="Duangmal K."/>
            <person name="Chantavorakit T."/>
        </authorList>
    </citation>
    <scope>NUCLEOTIDE SEQUENCE</scope>
    <source>
        <strain evidence="1">LSu2-4</strain>
    </source>
</reference>